<reference evidence="1" key="1">
    <citation type="submission" date="2016-02" db="EMBL/GenBank/DDBJ databases">
        <title>WGS assembly of Manihot esculenta.</title>
        <authorList>
            <person name="Bredeson J.V."/>
            <person name="Prochnik S.E."/>
            <person name="Lyons J.B."/>
            <person name="Schmutz J."/>
            <person name="Grimwood J."/>
            <person name="Vrebalov J."/>
            <person name="Bart R.S."/>
            <person name="Amuge T."/>
            <person name="Ferguson M.E."/>
            <person name="Green R."/>
            <person name="Putnam N."/>
            <person name="Stites J."/>
            <person name="Rounsley S."/>
            <person name="Rokhsar D.S."/>
        </authorList>
    </citation>
    <scope>NUCLEOTIDE SEQUENCE [LARGE SCALE GENOMIC DNA]</scope>
    <source>
        <tissue evidence="1">Leaf</tissue>
    </source>
</reference>
<proteinExistence type="predicted"/>
<evidence type="ECO:0000313" key="1">
    <source>
        <dbReference type="EMBL" id="OAY37345.1"/>
    </source>
</evidence>
<sequence length="55" mass="6136">MTLDEEEEEMVEVEDLMLEPEPEPIVGDQDNLKLSLWSLDAILVPMGPVEATHAS</sequence>
<accession>A0A2C9V124</accession>
<dbReference type="AlphaFoldDB" id="A0A2C9V124"/>
<organism evidence="1">
    <name type="scientific">Manihot esculenta</name>
    <name type="common">Cassava</name>
    <name type="synonym">Jatropha manihot</name>
    <dbReference type="NCBI Taxonomy" id="3983"/>
    <lineage>
        <taxon>Eukaryota</taxon>
        <taxon>Viridiplantae</taxon>
        <taxon>Streptophyta</taxon>
        <taxon>Embryophyta</taxon>
        <taxon>Tracheophyta</taxon>
        <taxon>Spermatophyta</taxon>
        <taxon>Magnoliopsida</taxon>
        <taxon>eudicotyledons</taxon>
        <taxon>Gunneridae</taxon>
        <taxon>Pentapetalae</taxon>
        <taxon>rosids</taxon>
        <taxon>fabids</taxon>
        <taxon>Malpighiales</taxon>
        <taxon>Euphorbiaceae</taxon>
        <taxon>Crotonoideae</taxon>
        <taxon>Manihoteae</taxon>
        <taxon>Manihot</taxon>
    </lineage>
</organism>
<protein>
    <submittedName>
        <fullName evidence="1">Uncharacterized protein</fullName>
    </submittedName>
</protein>
<name>A0A2C9V124_MANES</name>
<dbReference type="EMBL" id="CM004397">
    <property type="protein sequence ID" value="OAY37345.1"/>
    <property type="molecule type" value="Genomic_DNA"/>
</dbReference>
<gene>
    <name evidence="1" type="ORF">MANES_11G094600</name>
</gene>